<evidence type="ECO:0000313" key="8">
    <source>
        <dbReference type="EMBL" id="NMN67629.1"/>
    </source>
</evidence>
<evidence type="ECO:0000259" key="7">
    <source>
        <dbReference type="Pfam" id="PF04085"/>
    </source>
</evidence>
<keyword evidence="9" id="KW-1185">Reference proteome</keyword>
<comment type="caution">
    <text evidence="8">The sequence shown here is derived from an EMBL/GenBank/DDBJ whole genome shotgun (WGS) entry which is preliminary data.</text>
</comment>
<feature type="coiled-coil region" evidence="5">
    <location>
        <begin position="297"/>
        <end position="324"/>
    </location>
</feature>
<dbReference type="RefSeq" id="WP_169036112.1">
    <property type="nucleotide sequence ID" value="NZ_LANA01000001.1"/>
</dbReference>
<evidence type="ECO:0000256" key="5">
    <source>
        <dbReference type="SAM" id="Coils"/>
    </source>
</evidence>
<evidence type="ECO:0000256" key="3">
    <source>
        <dbReference type="ARBA" id="ARBA00022960"/>
    </source>
</evidence>
<keyword evidence="3" id="KW-0133">Cell shape</keyword>
<proteinExistence type="inferred from homology"/>
<feature type="transmembrane region" description="Helical" evidence="6">
    <location>
        <begin position="25"/>
        <end position="45"/>
    </location>
</feature>
<organism evidence="8 9">
    <name type="scientific">Pelagibacter ubique</name>
    <dbReference type="NCBI Taxonomy" id="198252"/>
    <lineage>
        <taxon>Bacteria</taxon>
        <taxon>Pseudomonadati</taxon>
        <taxon>Pseudomonadota</taxon>
        <taxon>Alphaproteobacteria</taxon>
        <taxon>Candidatus Pelagibacterales</taxon>
        <taxon>Candidatus Pelagibacteraceae</taxon>
        <taxon>Candidatus Pelagibacter</taxon>
    </lineage>
</organism>
<dbReference type="EMBL" id="LANA01000001">
    <property type="protein sequence ID" value="NMN67629.1"/>
    <property type="molecule type" value="Genomic_DNA"/>
</dbReference>
<sequence>METSRDDFVIAIRSAFLKKGTQQRFSLLGLILFSIIFLVLGSFNFKVVDWVKISIKEIVYRSSFIVSGPEKLIQNSLNSITSHYNFYDDYQKIKFKLGEFETADLSNQILILENIKYKQLVDDYFIKDNEIFAKVLIDKGSPFLRSVVLNKGSKNNIKLGMAVLDEEYLVGKVVEVNFFTSRVLLLSDINSKIPVSVSPGEVQAIMSGDGKQDAKLQYIKDINLKDNEKEMIVTTSGAGGLFKSGILIGKILKKDAVLPVSDLRVDLYKNFTQLKYVKVVSFSKVRTALDLSSKENLKQMDDQIAEANRQQENIRILLEQKKIEEEVRFKIQEENGLLKNKVFNLQNELSITKEKVIENKEKKRNIEFLELNLLFGHKCRKTIFNKLYKVGTPEYEACVFRKGKN</sequence>
<keyword evidence="5" id="KW-0175">Coiled coil</keyword>
<evidence type="ECO:0000256" key="1">
    <source>
        <dbReference type="ARBA" id="ARBA00009369"/>
    </source>
</evidence>
<evidence type="ECO:0000256" key="6">
    <source>
        <dbReference type="SAM" id="Phobius"/>
    </source>
</evidence>
<evidence type="ECO:0000313" key="9">
    <source>
        <dbReference type="Proteomes" id="UP001166004"/>
    </source>
</evidence>
<evidence type="ECO:0000256" key="2">
    <source>
        <dbReference type="ARBA" id="ARBA00013855"/>
    </source>
</evidence>
<dbReference type="Gene3D" id="2.40.10.340">
    <property type="entry name" value="Rod shape-determining protein MreC, domain 1"/>
    <property type="match status" value="1"/>
</dbReference>
<dbReference type="NCBIfam" id="TIGR00219">
    <property type="entry name" value="mreC"/>
    <property type="match status" value="1"/>
</dbReference>
<dbReference type="InterPro" id="IPR055342">
    <property type="entry name" value="MreC_beta-barrel_core"/>
</dbReference>
<dbReference type="PANTHER" id="PTHR34138">
    <property type="entry name" value="CELL SHAPE-DETERMINING PROTEIN MREC"/>
    <property type="match status" value="1"/>
</dbReference>
<evidence type="ECO:0000256" key="4">
    <source>
        <dbReference type="ARBA" id="ARBA00032089"/>
    </source>
</evidence>
<reference evidence="8 9" key="1">
    <citation type="submission" date="2019-07" db="EMBL/GenBank/DDBJ databases">
        <title>SAR11 Genome Evolution.</title>
        <authorList>
            <person name="Giovannoni S."/>
        </authorList>
    </citation>
    <scope>NUCLEOTIDE SEQUENCE [LARGE SCALE GENOMIC DNA]</scope>
    <source>
        <strain evidence="8 9">HTCC9565</strain>
    </source>
</reference>
<dbReference type="PANTHER" id="PTHR34138:SF1">
    <property type="entry name" value="CELL SHAPE-DETERMINING PROTEIN MREC"/>
    <property type="match status" value="1"/>
</dbReference>
<gene>
    <name evidence="8" type="ORF">VP91_00007760</name>
</gene>
<dbReference type="InterPro" id="IPR042177">
    <property type="entry name" value="Cell/Rod_1"/>
</dbReference>
<dbReference type="Gene3D" id="2.40.10.350">
    <property type="entry name" value="Rod shape-determining protein MreC, domain 2"/>
    <property type="match status" value="1"/>
</dbReference>
<accession>A0ABX1T2E1</accession>
<feature type="domain" description="Rod shape-determining protein MreC beta-barrel core" evidence="7">
    <location>
        <begin position="137"/>
        <end position="280"/>
    </location>
</feature>
<keyword evidence="6" id="KW-0812">Transmembrane</keyword>
<name>A0ABX1T2E1_PELUQ</name>
<dbReference type="InterPro" id="IPR007221">
    <property type="entry name" value="MreC"/>
</dbReference>
<comment type="similarity">
    <text evidence="1">Belongs to the MreC family.</text>
</comment>
<keyword evidence="6" id="KW-1133">Transmembrane helix</keyword>
<dbReference type="InterPro" id="IPR042175">
    <property type="entry name" value="Cell/Rod_MreC_2"/>
</dbReference>
<protein>
    <recommendedName>
        <fullName evidence="2">Cell shape-determining protein MreC</fullName>
    </recommendedName>
    <alternativeName>
        <fullName evidence="4">Cell shape protein MreC</fullName>
    </alternativeName>
</protein>
<dbReference type="Proteomes" id="UP001166004">
    <property type="component" value="Unassembled WGS sequence"/>
</dbReference>
<dbReference type="Pfam" id="PF04085">
    <property type="entry name" value="MreC"/>
    <property type="match status" value="1"/>
</dbReference>
<keyword evidence="6" id="KW-0472">Membrane</keyword>